<evidence type="ECO:0000313" key="3">
    <source>
        <dbReference type="Proteomes" id="UP001212152"/>
    </source>
</evidence>
<feature type="region of interest" description="Disordered" evidence="1">
    <location>
        <begin position="264"/>
        <end position="283"/>
    </location>
</feature>
<dbReference type="AlphaFoldDB" id="A0AAD5TEI8"/>
<proteinExistence type="predicted"/>
<comment type="caution">
    <text evidence="2">The sequence shown here is derived from an EMBL/GenBank/DDBJ whole genome shotgun (WGS) entry which is preliminary data.</text>
</comment>
<feature type="compositionally biased region" description="Basic and acidic residues" evidence="1">
    <location>
        <begin position="265"/>
        <end position="277"/>
    </location>
</feature>
<dbReference type="InterPro" id="IPR009057">
    <property type="entry name" value="Homeodomain-like_sf"/>
</dbReference>
<gene>
    <name evidence="2" type="ORF">HDU87_007634</name>
</gene>
<name>A0AAD5TEI8_9FUNG</name>
<dbReference type="EMBL" id="JADGJQ010000071">
    <property type="protein sequence ID" value="KAJ3173365.1"/>
    <property type="molecule type" value="Genomic_DNA"/>
</dbReference>
<feature type="region of interest" description="Disordered" evidence="1">
    <location>
        <begin position="1"/>
        <end position="58"/>
    </location>
</feature>
<evidence type="ECO:0000256" key="1">
    <source>
        <dbReference type="SAM" id="MobiDB-lite"/>
    </source>
</evidence>
<keyword evidence="3" id="KW-1185">Reference proteome</keyword>
<accession>A0AAD5TEI8</accession>
<dbReference type="Proteomes" id="UP001212152">
    <property type="component" value="Unassembled WGS sequence"/>
</dbReference>
<feature type="region of interest" description="Disordered" evidence="1">
    <location>
        <begin position="89"/>
        <end position="110"/>
    </location>
</feature>
<protein>
    <recommendedName>
        <fullName evidence="4">Myb-like domain-containing protein</fullName>
    </recommendedName>
</protein>
<dbReference type="SUPFAM" id="SSF46689">
    <property type="entry name" value="Homeodomain-like"/>
    <property type="match status" value="1"/>
</dbReference>
<reference evidence="2" key="1">
    <citation type="submission" date="2020-05" db="EMBL/GenBank/DDBJ databases">
        <title>Phylogenomic resolution of chytrid fungi.</title>
        <authorList>
            <person name="Stajich J.E."/>
            <person name="Amses K."/>
            <person name="Simmons R."/>
            <person name="Seto K."/>
            <person name="Myers J."/>
            <person name="Bonds A."/>
            <person name="Quandt C.A."/>
            <person name="Barry K."/>
            <person name="Liu P."/>
            <person name="Grigoriev I."/>
            <person name="Longcore J.E."/>
            <person name="James T.Y."/>
        </authorList>
    </citation>
    <scope>NUCLEOTIDE SEQUENCE</scope>
    <source>
        <strain evidence="2">JEL0379</strain>
    </source>
</reference>
<feature type="compositionally biased region" description="Polar residues" evidence="1">
    <location>
        <begin position="1"/>
        <end position="11"/>
    </location>
</feature>
<organism evidence="2 3">
    <name type="scientific">Geranomyces variabilis</name>
    <dbReference type="NCBI Taxonomy" id="109894"/>
    <lineage>
        <taxon>Eukaryota</taxon>
        <taxon>Fungi</taxon>
        <taxon>Fungi incertae sedis</taxon>
        <taxon>Chytridiomycota</taxon>
        <taxon>Chytridiomycota incertae sedis</taxon>
        <taxon>Chytridiomycetes</taxon>
        <taxon>Spizellomycetales</taxon>
        <taxon>Powellomycetaceae</taxon>
        <taxon>Geranomyces</taxon>
    </lineage>
</organism>
<evidence type="ECO:0008006" key="4">
    <source>
        <dbReference type="Google" id="ProtNLM"/>
    </source>
</evidence>
<evidence type="ECO:0000313" key="2">
    <source>
        <dbReference type="EMBL" id="KAJ3173365.1"/>
    </source>
</evidence>
<dbReference type="Gene3D" id="1.10.10.60">
    <property type="entry name" value="Homeodomain-like"/>
    <property type="match status" value="1"/>
</dbReference>
<sequence>MRIEDLNTSDFFSDDTRPDLPSSPGTPRRSALPAYPPFSPTCSNLGGAALSDDTDNESETAALAELLKEGTPFSVPTTASMTPSELTLGDEADAQSGSPPAAEEDPVAKEKQEWVKKMRLMFCVREDLEITKNIVHPDGTLNQDYFRPPKGSTLKNEEVKKWTDKERDLLVKGIEVYGIGHFREISESYLPDWQPNDLRVKAMRLVGRQNLQEYKDWKGDAADIKLEFDRNKEIGLRLGCWKSGVLVFDDDGKVEAEVRANPVKRAADAANDRNRGDKKQRKG</sequence>